<evidence type="ECO:0008006" key="2">
    <source>
        <dbReference type="Google" id="ProtNLM"/>
    </source>
</evidence>
<evidence type="ECO:0000313" key="1">
    <source>
        <dbReference type="EMBL" id="CAD8941268.1"/>
    </source>
</evidence>
<gene>
    <name evidence="1" type="ORF">CTEN0397_LOCUS12334</name>
</gene>
<proteinExistence type="predicted"/>
<dbReference type="EMBL" id="HBFW01019212">
    <property type="protein sequence ID" value="CAD8941268.1"/>
    <property type="molecule type" value="Transcribed_RNA"/>
</dbReference>
<dbReference type="SUPFAM" id="SSF53335">
    <property type="entry name" value="S-adenosyl-L-methionine-dependent methyltransferases"/>
    <property type="match status" value="1"/>
</dbReference>
<name>A0A7S1D9N7_CYCTE</name>
<protein>
    <recommendedName>
        <fullName evidence="2">rRNA methylase</fullName>
    </recommendedName>
</protein>
<accession>A0A7S1D9N7</accession>
<dbReference type="PANTHER" id="PTHR35276:SF1">
    <property type="entry name" value="TRNA (MNM(5)S(2)U34)-METHYLTRANSFERASE, CHLOROPLASTIC"/>
    <property type="match status" value="1"/>
</dbReference>
<dbReference type="Gene3D" id="3.40.50.150">
    <property type="entry name" value="Vaccinia Virus protein VP39"/>
    <property type="match status" value="1"/>
</dbReference>
<dbReference type="InterPro" id="IPR029063">
    <property type="entry name" value="SAM-dependent_MTases_sf"/>
</dbReference>
<reference evidence="1" key="1">
    <citation type="submission" date="2021-01" db="EMBL/GenBank/DDBJ databases">
        <authorList>
            <person name="Corre E."/>
            <person name="Pelletier E."/>
            <person name="Niang G."/>
            <person name="Scheremetjew M."/>
            <person name="Finn R."/>
            <person name="Kale V."/>
            <person name="Holt S."/>
            <person name="Cochrane G."/>
            <person name="Meng A."/>
            <person name="Brown T."/>
            <person name="Cohen L."/>
        </authorList>
    </citation>
    <scope>NUCLEOTIDE SEQUENCE</scope>
    <source>
        <strain evidence="1">ECT3854</strain>
    </source>
</reference>
<dbReference type="Pfam" id="PF06962">
    <property type="entry name" value="rRNA_methylase"/>
    <property type="match status" value="1"/>
</dbReference>
<organism evidence="1">
    <name type="scientific">Cyclophora tenuis</name>
    <name type="common">Marine diatom</name>
    <dbReference type="NCBI Taxonomy" id="216820"/>
    <lineage>
        <taxon>Eukaryota</taxon>
        <taxon>Sar</taxon>
        <taxon>Stramenopiles</taxon>
        <taxon>Ochrophyta</taxon>
        <taxon>Bacillariophyta</taxon>
        <taxon>Fragilariophyceae</taxon>
        <taxon>Fragilariophycidae</taxon>
        <taxon>Cyclophorales</taxon>
        <taxon>Cyclophoraceae</taxon>
        <taxon>Cyclophora</taxon>
    </lineage>
</organism>
<sequence length="231" mass="25555">MAHLIWSQVLRGGEDAAIDATCGNGHDSSFLASLLFRPDTEKTLSELICIDIQQQACEATRKRLEASLNPNIMRNNVKIVHESHSNLPRPSSPVGLVCYNLGYLPKSEDRSTFTQMESTVESIADAALILRVGGMISVMTYPKSNPCEDYAVHGILEGMALLTSRLMDWEDYVNKLGPDPEGPGFTVRNCVRKALNRIKDGGADEQTWRVMEHKTMGRPLSPILLTATRVK</sequence>
<dbReference type="AlphaFoldDB" id="A0A7S1D9N7"/>
<dbReference type="InterPro" id="IPR010719">
    <property type="entry name" value="MnmM_MeTrfase"/>
</dbReference>
<dbReference type="PANTHER" id="PTHR35276">
    <property type="entry name" value="S-ADENOSYL-L-METHIONINE-DEPENDENT METHYLTRANSFERASES SUPERFAMILY PROTEIN"/>
    <property type="match status" value="1"/>
</dbReference>